<comment type="similarity">
    <text evidence="4 14">Belongs to the complex I 51 kDa subunit family.</text>
</comment>
<keyword evidence="12 14" id="KW-0520">NAD</keyword>
<dbReference type="GO" id="GO:0051539">
    <property type="term" value="F:4 iron, 4 sulfur cluster binding"/>
    <property type="evidence" value="ECO:0007669"/>
    <property type="project" value="UniProtKB-UniRule"/>
</dbReference>
<dbReference type="PANTHER" id="PTHR11780">
    <property type="entry name" value="NADH-UBIQUINONE OXIDOREDUCTASE FLAVOPROTEIN 1 NDUFV1"/>
    <property type="match status" value="1"/>
</dbReference>
<dbReference type="Pfam" id="PF22461">
    <property type="entry name" value="SLBB_2"/>
    <property type="match status" value="1"/>
</dbReference>
<dbReference type="InterPro" id="IPR054765">
    <property type="entry name" value="SLBB_dom"/>
</dbReference>
<evidence type="ECO:0000256" key="8">
    <source>
        <dbReference type="ARBA" id="ARBA00022723"/>
    </source>
</evidence>
<dbReference type="FunFam" id="3.40.50.11540:FF:000001">
    <property type="entry name" value="NADH dehydrogenase [ubiquinone] flavoprotein 1, mitochondrial"/>
    <property type="match status" value="1"/>
</dbReference>
<accession>A0A6N4R398</accession>
<dbReference type="InterPro" id="IPR037225">
    <property type="entry name" value="Nuo51_FMN-bd_sf"/>
</dbReference>
<evidence type="ECO:0000313" key="17">
    <source>
        <dbReference type="Proteomes" id="UP000320948"/>
    </source>
</evidence>
<evidence type="ECO:0000256" key="9">
    <source>
        <dbReference type="ARBA" id="ARBA00022967"/>
    </source>
</evidence>
<sequence length="438" mass="47839">MTTLPRLKSEDKCFPNLDGSGDWGIKGYQKRGGYKGLKELLQTPQMQHIDKLKASSLRGRGGAGFPTGMKWSFMPQPKADESGKIIPLTKPSYLVCNADEGEPGTCKDRDILRFDPHTLVEGMIVGCYTLNAKVGYIYVRGEYYDESSHLQQAINEAYAAGFLGKNILGTGVDVDIHVHLGAGAYICGEETALLESLEGKKGQPRLKPPFPAGFGLYGCPTTINNVETIAQVPPILKHDLEWFTRWGRPGNSGTKIFSISGSVNKPGNVEAPMSIPLRELIDEYCGGVIGGWDNLQAIIPGGSSTPMLNPEQSSRVLMDFDALKAEGTGLGTAAIVVMNKDVDVLRVMTRIAGFYHHESCGQCTPCREGVGWVHRLMERLSQGDGTVDELDQLYALTKKIEGRTICAFADGAMWPTQGTLKHFRHLFEERIKAKQSAA</sequence>
<dbReference type="NCBIfam" id="NF010120">
    <property type="entry name" value="PRK13596.1"/>
    <property type="match status" value="1"/>
</dbReference>
<comment type="caution">
    <text evidence="16">The sequence shown here is derived from an EMBL/GenBank/DDBJ whole genome shotgun (WGS) entry which is preliminary data.</text>
</comment>
<dbReference type="GO" id="GO:0051287">
    <property type="term" value="F:NAD binding"/>
    <property type="evidence" value="ECO:0007669"/>
    <property type="project" value="UniProtKB-UniRule"/>
</dbReference>
<dbReference type="InterPro" id="IPR001949">
    <property type="entry name" value="NADH-UbQ_OxRdtase_51kDa_CS"/>
</dbReference>
<dbReference type="InterPro" id="IPR050837">
    <property type="entry name" value="ComplexI_51kDa_subunit"/>
</dbReference>
<name>A0A6N4R398_BLAVI</name>
<dbReference type="GO" id="GO:0003954">
    <property type="term" value="F:NADH dehydrogenase activity"/>
    <property type="evidence" value="ECO:0007669"/>
    <property type="project" value="TreeGrafter"/>
</dbReference>
<proteinExistence type="inferred from homology"/>
<comment type="cofactor">
    <cofactor evidence="2 14">
        <name>[4Fe-4S] cluster</name>
        <dbReference type="ChEBI" id="CHEBI:49883"/>
    </cofactor>
</comment>
<dbReference type="GO" id="GO:0048038">
    <property type="term" value="F:quinone binding"/>
    <property type="evidence" value="ECO:0007669"/>
    <property type="project" value="UniProtKB-KW"/>
</dbReference>
<dbReference type="GO" id="GO:0010181">
    <property type="term" value="F:FMN binding"/>
    <property type="evidence" value="ECO:0007669"/>
    <property type="project" value="InterPro"/>
</dbReference>
<comment type="catalytic activity">
    <reaction evidence="13 14">
        <text>a quinone + NADH + 5 H(+)(in) = a quinol + NAD(+) + 4 H(+)(out)</text>
        <dbReference type="Rhea" id="RHEA:57888"/>
        <dbReference type="ChEBI" id="CHEBI:15378"/>
        <dbReference type="ChEBI" id="CHEBI:24646"/>
        <dbReference type="ChEBI" id="CHEBI:57540"/>
        <dbReference type="ChEBI" id="CHEBI:57945"/>
        <dbReference type="ChEBI" id="CHEBI:132124"/>
    </reaction>
</comment>
<dbReference type="InterPro" id="IPR011537">
    <property type="entry name" value="NADH-UbQ_OxRdtase_suF"/>
</dbReference>
<comment type="cofactor">
    <cofactor evidence="1 14">
        <name>FMN</name>
        <dbReference type="ChEBI" id="CHEBI:58210"/>
    </cofactor>
</comment>
<dbReference type="EC" id="7.1.1.-" evidence="14"/>
<keyword evidence="9" id="KW-1278">Translocase</keyword>
<dbReference type="InterPro" id="IPR019575">
    <property type="entry name" value="Nuop51_4Fe4S-bd"/>
</dbReference>
<dbReference type="Gene3D" id="3.10.20.600">
    <property type="match status" value="1"/>
</dbReference>
<evidence type="ECO:0000256" key="11">
    <source>
        <dbReference type="ARBA" id="ARBA00023014"/>
    </source>
</evidence>
<dbReference type="Pfam" id="PF10589">
    <property type="entry name" value="NADH_4Fe-4S"/>
    <property type="match status" value="1"/>
</dbReference>
<dbReference type="Gene3D" id="1.20.1440.230">
    <property type="entry name" value="NADH-ubiquinone oxidoreductase 51kDa subunit, iron-sulphur binding domain"/>
    <property type="match status" value="1"/>
</dbReference>
<evidence type="ECO:0000256" key="13">
    <source>
        <dbReference type="ARBA" id="ARBA00047712"/>
    </source>
</evidence>
<evidence type="ECO:0000256" key="5">
    <source>
        <dbReference type="ARBA" id="ARBA00022485"/>
    </source>
</evidence>
<evidence type="ECO:0000256" key="14">
    <source>
        <dbReference type="RuleBase" id="RU364066"/>
    </source>
</evidence>
<dbReference type="SMART" id="SM00928">
    <property type="entry name" value="NADH_4Fe-4S"/>
    <property type="match status" value="1"/>
</dbReference>
<gene>
    <name evidence="16" type="primary">nuoF</name>
    <name evidence="16" type="ORF">DI628_02370</name>
</gene>
<dbReference type="AlphaFoldDB" id="A0A6N4R398"/>
<dbReference type="Pfam" id="PF01512">
    <property type="entry name" value="Complex1_51K"/>
    <property type="match status" value="1"/>
</dbReference>
<dbReference type="GO" id="GO:0046872">
    <property type="term" value="F:metal ion binding"/>
    <property type="evidence" value="ECO:0007669"/>
    <property type="project" value="UniProtKB-KW"/>
</dbReference>
<protein>
    <recommendedName>
        <fullName evidence="14">NADH-quinone oxidoreductase subunit F</fullName>
        <ecNumber evidence="14">7.1.1.-</ecNumber>
    </recommendedName>
</protein>
<keyword evidence="14" id="KW-0874">Quinone</keyword>
<dbReference type="NCBIfam" id="TIGR01959">
    <property type="entry name" value="nuoF_fam"/>
    <property type="match status" value="1"/>
</dbReference>
<evidence type="ECO:0000256" key="10">
    <source>
        <dbReference type="ARBA" id="ARBA00023004"/>
    </source>
</evidence>
<dbReference type="SUPFAM" id="SSF142984">
    <property type="entry name" value="Nqo1 middle domain-like"/>
    <property type="match status" value="1"/>
</dbReference>
<dbReference type="PANTHER" id="PTHR11780:SF10">
    <property type="entry name" value="NADH DEHYDROGENASE [UBIQUINONE] FLAVOPROTEIN 1, MITOCHONDRIAL"/>
    <property type="match status" value="1"/>
</dbReference>
<comment type="function">
    <text evidence="3">NDH-1 shuttles electrons from NADH, via FMN and iron-sulfur (Fe-S) centers, to quinones in the respiratory chain. The immediate electron acceptor for the enzyme in this species is believed to be ubiquinone. Couples the redox reaction to proton translocation (for every two electrons transferred, four hydrogen ions are translocated across the cytoplasmic membrane), and thus conserves the redox energy in a proton gradient.</text>
</comment>
<organism evidence="16 17">
    <name type="scientific">Blastochloris viridis</name>
    <name type="common">Rhodopseudomonas viridis</name>
    <dbReference type="NCBI Taxonomy" id="1079"/>
    <lineage>
        <taxon>Bacteria</taxon>
        <taxon>Pseudomonadati</taxon>
        <taxon>Pseudomonadota</taxon>
        <taxon>Alphaproteobacteria</taxon>
        <taxon>Hyphomicrobiales</taxon>
        <taxon>Blastochloridaceae</taxon>
        <taxon>Blastochloris</taxon>
    </lineage>
</organism>
<dbReference type="PROSITE" id="PS00645">
    <property type="entry name" value="COMPLEX1_51K_2"/>
    <property type="match status" value="1"/>
</dbReference>
<dbReference type="InterPro" id="IPR011538">
    <property type="entry name" value="Nuo51_FMN-bd"/>
</dbReference>
<keyword evidence="6 14" id="KW-0285">Flavoprotein</keyword>
<keyword evidence="7 14" id="KW-0288">FMN</keyword>
<dbReference type="FunFam" id="1.20.1440.230:FF:000001">
    <property type="entry name" value="Mitochondrial NADH dehydrogenase flavoprotein 1"/>
    <property type="match status" value="1"/>
</dbReference>
<evidence type="ECO:0000256" key="4">
    <source>
        <dbReference type="ARBA" id="ARBA00007523"/>
    </source>
</evidence>
<dbReference type="Gene3D" id="3.40.50.11540">
    <property type="entry name" value="NADH-ubiquinone oxidoreductase 51kDa subunit"/>
    <property type="match status" value="1"/>
</dbReference>
<dbReference type="GO" id="GO:0045333">
    <property type="term" value="P:cellular respiration"/>
    <property type="evidence" value="ECO:0007669"/>
    <property type="project" value="TreeGrafter"/>
</dbReference>
<evidence type="ECO:0000256" key="2">
    <source>
        <dbReference type="ARBA" id="ARBA00001966"/>
    </source>
</evidence>
<dbReference type="SUPFAM" id="SSF140490">
    <property type="entry name" value="Nqo1C-terminal domain-like"/>
    <property type="match status" value="1"/>
</dbReference>
<dbReference type="SUPFAM" id="SSF142019">
    <property type="entry name" value="Nqo1 FMN-binding domain-like"/>
    <property type="match status" value="1"/>
</dbReference>
<evidence type="ECO:0000256" key="3">
    <source>
        <dbReference type="ARBA" id="ARBA00002378"/>
    </source>
</evidence>
<dbReference type="PROSITE" id="PS00644">
    <property type="entry name" value="COMPLEX1_51K_1"/>
    <property type="match status" value="1"/>
</dbReference>
<feature type="domain" description="NADH-ubiquinone oxidoreductase 51kDa subunit iron-sulphur binding" evidence="15">
    <location>
        <begin position="345"/>
        <end position="390"/>
    </location>
</feature>
<evidence type="ECO:0000256" key="12">
    <source>
        <dbReference type="ARBA" id="ARBA00023027"/>
    </source>
</evidence>
<dbReference type="InterPro" id="IPR037207">
    <property type="entry name" value="Nuop51_4Fe4S-bd_sf"/>
</dbReference>
<dbReference type="GO" id="GO:0008137">
    <property type="term" value="F:NADH dehydrogenase (ubiquinone) activity"/>
    <property type="evidence" value="ECO:0007669"/>
    <property type="project" value="InterPro"/>
</dbReference>
<reference evidence="16 17" key="1">
    <citation type="journal article" date="2017" name="Nat. Commun.">
        <title>In situ click chemistry generation of cyclooxygenase-2 inhibitors.</title>
        <authorList>
            <person name="Bhardwaj A."/>
            <person name="Kaur J."/>
            <person name="Wuest M."/>
            <person name="Wuest F."/>
        </authorList>
    </citation>
    <scope>NUCLEOTIDE SEQUENCE [LARGE SCALE GENOMIC DNA]</scope>
    <source>
        <strain evidence="16">S2_018_000_R2_106</strain>
    </source>
</reference>
<evidence type="ECO:0000256" key="7">
    <source>
        <dbReference type="ARBA" id="ARBA00022643"/>
    </source>
</evidence>
<evidence type="ECO:0000313" key="16">
    <source>
        <dbReference type="EMBL" id="TKW61486.1"/>
    </source>
</evidence>
<evidence type="ECO:0000259" key="15">
    <source>
        <dbReference type="SMART" id="SM00928"/>
    </source>
</evidence>
<keyword evidence="11 14" id="KW-0411">Iron-sulfur</keyword>
<keyword evidence="8 14" id="KW-0479">Metal-binding</keyword>
<evidence type="ECO:0000256" key="1">
    <source>
        <dbReference type="ARBA" id="ARBA00001917"/>
    </source>
</evidence>
<keyword evidence="5 14" id="KW-0004">4Fe-4S</keyword>
<evidence type="ECO:0000256" key="6">
    <source>
        <dbReference type="ARBA" id="ARBA00022630"/>
    </source>
</evidence>
<dbReference type="Proteomes" id="UP000320948">
    <property type="component" value="Unassembled WGS sequence"/>
</dbReference>
<dbReference type="FunFam" id="3.10.20.600:FF:000001">
    <property type="entry name" value="NADH dehydrogenase [ubiquinone] flavoprotein 1, mitochondrial"/>
    <property type="match status" value="1"/>
</dbReference>
<keyword evidence="10 14" id="KW-0408">Iron</keyword>
<dbReference type="EMBL" id="VAFM01000001">
    <property type="protein sequence ID" value="TKW61486.1"/>
    <property type="molecule type" value="Genomic_DNA"/>
</dbReference>